<gene>
    <name evidence="2" type="ORF">GCM10007147_00040</name>
</gene>
<proteinExistence type="predicted"/>
<accession>A0A919CEA5</accession>
<dbReference type="SUPFAM" id="SSF51338">
    <property type="entry name" value="Composite domain of metallo-dependent hydrolases"/>
    <property type="match status" value="1"/>
</dbReference>
<evidence type="ECO:0000313" key="2">
    <source>
        <dbReference type="EMBL" id="GHD14214.1"/>
    </source>
</evidence>
<dbReference type="EMBL" id="BMXL01000001">
    <property type="protein sequence ID" value="GHD14214.1"/>
    <property type="molecule type" value="Genomic_DNA"/>
</dbReference>
<comment type="caution">
    <text evidence="2">The sequence shown here is derived from an EMBL/GenBank/DDBJ whole genome shotgun (WGS) entry which is preliminary data.</text>
</comment>
<dbReference type="InterPro" id="IPR011059">
    <property type="entry name" value="Metal-dep_hydrolase_composite"/>
</dbReference>
<protein>
    <submittedName>
        <fullName evidence="2">Allantoinase</fullName>
    </submittedName>
</protein>
<organism evidence="2 3">
    <name type="scientific">Nocardiopsis kunsanensis</name>
    <dbReference type="NCBI Taxonomy" id="141693"/>
    <lineage>
        <taxon>Bacteria</taxon>
        <taxon>Bacillati</taxon>
        <taxon>Actinomycetota</taxon>
        <taxon>Actinomycetes</taxon>
        <taxon>Streptosporangiales</taxon>
        <taxon>Nocardiopsidaceae</taxon>
        <taxon>Nocardiopsis</taxon>
    </lineage>
</organism>
<dbReference type="PANTHER" id="PTHR43668">
    <property type="entry name" value="ALLANTOINASE"/>
    <property type="match status" value="1"/>
</dbReference>
<dbReference type="GO" id="GO:0006145">
    <property type="term" value="P:purine nucleobase catabolic process"/>
    <property type="evidence" value="ECO:0007669"/>
    <property type="project" value="TreeGrafter"/>
</dbReference>
<dbReference type="InterPro" id="IPR032466">
    <property type="entry name" value="Metal_Hydrolase"/>
</dbReference>
<evidence type="ECO:0000313" key="3">
    <source>
        <dbReference type="Proteomes" id="UP000654947"/>
    </source>
</evidence>
<feature type="domain" description="Amidohydrolase-related" evidence="1">
    <location>
        <begin position="55"/>
        <end position="401"/>
    </location>
</feature>
<dbReference type="Gene3D" id="3.20.20.140">
    <property type="entry name" value="Metal-dependent hydrolases"/>
    <property type="match status" value="1"/>
</dbReference>
<name>A0A919CEA5_9ACTN</name>
<dbReference type="InterPro" id="IPR050138">
    <property type="entry name" value="DHOase/Allantoinase_Hydrolase"/>
</dbReference>
<dbReference type="Pfam" id="PF01979">
    <property type="entry name" value="Amidohydro_1"/>
    <property type="match status" value="1"/>
</dbReference>
<dbReference type="InterPro" id="IPR006680">
    <property type="entry name" value="Amidohydro-rel"/>
</dbReference>
<dbReference type="GO" id="GO:0005737">
    <property type="term" value="C:cytoplasm"/>
    <property type="evidence" value="ECO:0007669"/>
    <property type="project" value="TreeGrafter"/>
</dbReference>
<dbReference type="RefSeq" id="WP_017578418.1">
    <property type="nucleotide sequence ID" value="NZ_BMXL01000001.1"/>
</dbReference>
<keyword evidence="3" id="KW-1185">Reference proteome</keyword>
<evidence type="ECO:0000259" key="1">
    <source>
        <dbReference type="Pfam" id="PF01979"/>
    </source>
</evidence>
<dbReference type="GO" id="GO:0004038">
    <property type="term" value="F:allantoinase activity"/>
    <property type="evidence" value="ECO:0007669"/>
    <property type="project" value="TreeGrafter"/>
</dbReference>
<sequence>MTEFDCVVRSERVVTPQGVGPAAVGLREGRVEALVHHGVPLQARERVDLGATALLPGGVDLGTGVHVPGRDLQGSYLGAAEAALAGGVTTLVASPAPARPAVTSADALQVHRRAAAEAPVSVFLTGGLTQWSGPLDLADLHAAGAVAFQCSLSDGGAPDMAPIDDPRLRKAMAELATLDAVLFVHAEDVCELGTPSASAPQRPPRAERRGLERVIGAARVTGARTHITPFTAAECAALLAASASVGVPLSAQTSPHYLCLPSENLAPGSPGHAFRPPLRPDANRRALWSTITCPGEPTVTTVSSGHLPAHGLHTLAWSRVALWTALARRGLGLDTLARWTAQAPAALVGLGAKGFIGEGRDADLVAFDPEARTRVPSDDPGPYAGADLRGRVEKVWVAGRQIPSA</sequence>
<dbReference type="PANTHER" id="PTHR43668:SF2">
    <property type="entry name" value="ALLANTOINASE"/>
    <property type="match status" value="1"/>
</dbReference>
<dbReference type="AlphaFoldDB" id="A0A919CEA5"/>
<dbReference type="SUPFAM" id="SSF51556">
    <property type="entry name" value="Metallo-dependent hydrolases"/>
    <property type="match status" value="1"/>
</dbReference>
<reference evidence="2 3" key="1">
    <citation type="journal article" date="2014" name="Int. J. Syst. Evol. Microbiol.">
        <title>Complete genome sequence of Corynebacterium casei LMG S-19264T (=DSM 44701T), isolated from a smear-ripened cheese.</title>
        <authorList>
            <consortium name="US DOE Joint Genome Institute (JGI-PGF)"/>
            <person name="Walter F."/>
            <person name="Albersmeier A."/>
            <person name="Kalinowski J."/>
            <person name="Ruckert C."/>
        </authorList>
    </citation>
    <scope>NUCLEOTIDE SEQUENCE [LARGE SCALE GENOMIC DNA]</scope>
    <source>
        <strain evidence="2 3">KCTC 19473</strain>
    </source>
</reference>
<dbReference type="Proteomes" id="UP000654947">
    <property type="component" value="Unassembled WGS sequence"/>
</dbReference>